<name>F8TTL2_9BACT</name>
<dbReference type="EMBL" id="JF342592">
    <property type="protein sequence ID" value="AEH26523.1"/>
    <property type="molecule type" value="Genomic_DNA"/>
</dbReference>
<dbReference type="GO" id="GO:0030170">
    <property type="term" value="F:pyridoxal phosphate binding"/>
    <property type="evidence" value="ECO:0007669"/>
    <property type="project" value="InterPro"/>
</dbReference>
<dbReference type="Pfam" id="PF00155">
    <property type="entry name" value="Aminotran_1_2"/>
    <property type="match status" value="1"/>
</dbReference>
<protein>
    <recommendedName>
        <fullName evidence="6">Aminotransferase</fullName>
        <ecNumber evidence="6">2.6.1.-</ecNumber>
    </recommendedName>
</protein>
<dbReference type="InterPro" id="IPR015424">
    <property type="entry name" value="PyrdxlP-dep_Trfase"/>
</dbReference>
<dbReference type="PANTHER" id="PTHR46383">
    <property type="entry name" value="ASPARTATE AMINOTRANSFERASE"/>
    <property type="match status" value="1"/>
</dbReference>
<evidence type="ECO:0000313" key="8">
    <source>
        <dbReference type="EMBL" id="AEH26523.1"/>
    </source>
</evidence>
<evidence type="ECO:0000256" key="3">
    <source>
        <dbReference type="ARBA" id="ARBA00022576"/>
    </source>
</evidence>
<reference evidence="8" key="1">
    <citation type="journal article" date="2011" name="FEMS Microbiol. Ecol.">
        <title>Polyketide synthase pathways identified from a metagenomic library are derived from soil Acidobacteria.</title>
        <authorList>
            <person name="Parsley L.C."/>
            <person name="Linneman J."/>
            <person name="Goode A.M."/>
            <person name="Becklund K."/>
            <person name="George I."/>
            <person name="Goodman R.M."/>
            <person name="Lopanik N.B."/>
            <person name="Liles M.R."/>
        </authorList>
    </citation>
    <scope>NUCLEOTIDE SEQUENCE</scope>
</reference>
<sequence>MNVAESPMVQIATIAESMPGSLKLCYGESDMPTPDFICQAAHEAILAGHTFYTHTAGYPALREAIANKVFELHQVRYAPAEIMATVGATMAIYAAIRALVGRGDNAIVISPAYAIFSNGVIMAGGEPRPVPLARRGHGFALDLDRVRAAIDRNTRLLIVNSPSNPTGWMITENEQRALVEIADRHDLVLLADEVYERLVYDDEVEGSSPRAVAPSFARVETTRDRLIVVNSFSKTYNMTGWRLGWAQASAGTIKTMYRAAEFMTSNPAAMVQQAGIVALRDGERYIAELRDHYAQRRTQVMSALQAIPGVALPAPQGAFYAFPRIDAASDSTAFTAALVRKTGVALAPGVGFGSDGEGYIRVCFASTEATIAEALSRLRNFVMSGGS</sequence>
<keyword evidence="3 6" id="KW-0032">Aminotransferase</keyword>
<comment type="cofactor">
    <cofactor evidence="1 6">
        <name>pyridoxal 5'-phosphate</name>
        <dbReference type="ChEBI" id="CHEBI:597326"/>
    </cofactor>
</comment>
<dbReference type="InterPro" id="IPR015421">
    <property type="entry name" value="PyrdxlP-dep_Trfase_major"/>
</dbReference>
<evidence type="ECO:0000256" key="6">
    <source>
        <dbReference type="RuleBase" id="RU000481"/>
    </source>
</evidence>
<keyword evidence="4 6" id="KW-0808">Transferase</keyword>
<evidence type="ECO:0000256" key="1">
    <source>
        <dbReference type="ARBA" id="ARBA00001933"/>
    </source>
</evidence>
<comment type="similarity">
    <text evidence="2 6">Belongs to the class-I pyridoxal-phosphate-dependent aminotransferase family.</text>
</comment>
<dbReference type="CDD" id="cd00609">
    <property type="entry name" value="AAT_like"/>
    <property type="match status" value="1"/>
</dbReference>
<evidence type="ECO:0000256" key="4">
    <source>
        <dbReference type="ARBA" id="ARBA00022679"/>
    </source>
</evidence>
<dbReference type="GO" id="GO:0008483">
    <property type="term" value="F:transaminase activity"/>
    <property type="evidence" value="ECO:0007669"/>
    <property type="project" value="UniProtKB-KW"/>
</dbReference>
<dbReference type="EC" id="2.6.1.-" evidence="6"/>
<proteinExistence type="inferred from homology"/>
<dbReference type="Gene3D" id="3.90.1150.10">
    <property type="entry name" value="Aspartate Aminotransferase, domain 1"/>
    <property type="match status" value="1"/>
</dbReference>
<evidence type="ECO:0000256" key="5">
    <source>
        <dbReference type="ARBA" id="ARBA00022898"/>
    </source>
</evidence>
<feature type="domain" description="Aminotransferase class I/classII large" evidence="7">
    <location>
        <begin position="22"/>
        <end position="378"/>
    </location>
</feature>
<dbReference type="InterPro" id="IPR015422">
    <property type="entry name" value="PyrdxlP-dep_Trfase_small"/>
</dbReference>
<keyword evidence="5" id="KW-0663">Pyridoxal phosphate</keyword>
<dbReference type="PANTHER" id="PTHR46383:SF1">
    <property type="entry name" value="ASPARTATE AMINOTRANSFERASE"/>
    <property type="match status" value="1"/>
</dbReference>
<dbReference type="GO" id="GO:0006520">
    <property type="term" value="P:amino acid metabolic process"/>
    <property type="evidence" value="ECO:0007669"/>
    <property type="project" value="InterPro"/>
</dbReference>
<dbReference type="PROSITE" id="PS00105">
    <property type="entry name" value="AA_TRANSFER_CLASS_1"/>
    <property type="match status" value="1"/>
</dbReference>
<dbReference type="InterPro" id="IPR004839">
    <property type="entry name" value="Aminotransferase_I/II_large"/>
</dbReference>
<evidence type="ECO:0000256" key="2">
    <source>
        <dbReference type="ARBA" id="ARBA00007441"/>
    </source>
</evidence>
<accession>F8TTL2</accession>
<dbReference type="Gene3D" id="3.40.640.10">
    <property type="entry name" value="Type I PLP-dependent aspartate aminotransferase-like (Major domain)"/>
    <property type="match status" value="1"/>
</dbReference>
<organism evidence="8">
    <name type="scientific">uncultured Acidobacteria bacterium A12</name>
    <dbReference type="NCBI Taxonomy" id="1036855"/>
    <lineage>
        <taxon>Bacteria</taxon>
        <taxon>Pseudomonadati</taxon>
        <taxon>Acidobacteriota</taxon>
        <taxon>environmental samples</taxon>
    </lineage>
</organism>
<dbReference type="AlphaFoldDB" id="F8TTL2"/>
<dbReference type="InterPro" id="IPR004838">
    <property type="entry name" value="NHTrfase_class1_PyrdxlP-BS"/>
</dbReference>
<evidence type="ECO:0000259" key="7">
    <source>
        <dbReference type="Pfam" id="PF00155"/>
    </source>
</evidence>
<dbReference type="InterPro" id="IPR050596">
    <property type="entry name" value="AspAT/PAT-like"/>
</dbReference>
<dbReference type="SUPFAM" id="SSF53383">
    <property type="entry name" value="PLP-dependent transferases"/>
    <property type="match status" value="1"/>
</dbReference>